<keyword evidence="1 2" id="KW-0732">Signal</keyword>
<evidence type="ECO:0000259" key="3">
    <source>
        <dbReference type="Pfam" id="PF17131"/>
    </source>
</evidence>
<name>A0A4R1LF26_9BACT</name>
<dbReference type="AlphaFoldDB" id="A0A4R1LF26"/>
<dbReference type="OrthoDB" id="128646at2"/>
<dbReference type="Gene3D" id="2.50.20.10">
    <property type="entry name" value="Lipoprotein localisation LolA/LolB/LppX"/>
    <property type="match status" value="1"/>
</dbReference>
<keyword evidence="5" id="KW-1185">Reference proteome</keyword>
<sequence>MKITIIRRELLSLAAVFCALLWPIAAHSQSPELQKTLSEMDAAAAKFQSAQADFAWDQYTAVVDSHDVQKGSIAFRRAGGSTEMLAEIKTDNDQPAPKTILYKSAELDFYQPTIKQETIFSASGRQDQAEAFLTLGFGGSGKELAAHWNITYLGTETIDGVQTTKLDLKPKQQSANNMFTHITVWIDAARAVSLKQQFFEDSGDSRTTTYSNIRMNSAPASLFSVKIPSGTQVIRK</sequence>
<feature type="signal peptide" evidence="2">
    <location>
        <begin position="1"/>
        <end position="28"/>
    </location>
</feature>
<accession>A0A4R1LF26</accession>
<dbReference type="Proteomes" id="UP000295210">
    <property type="component" value="Unassembled WGS sequence"/>
</dbReference>
<feature type="domain" description="Uncharacterized protein TP-0789" evidence="3">
    <location>
        <begin position="142"/>
        <end position="214"/>
    </location>
</feature>
<dbReference type="InterPro" id="IPR029046">
    <property type="entry name" value="LolA/LolB/LppX"/>
</dbReference>
<protein>
    <submittedName>
        <fullName evidence="4">Outer membrane lipoprotein-sorting protein</fullName>
    </submittedName>
</protein>
<comment type="caution">
    <text evidence="4">The sequence shown here is derived from an EMBL/GenBank/DDBJ whole genome shotgun (WGS) entry which is preliminary data.</text>
</comment>
<dbReference type="Pfam" id="PF17131">
    <property type="entry name" value="LolA_like"/>
    <property type="match status" value="1"/>
</dbReference>
<feature type="chain" id="PRO_5020219682" evidence="2">
    <location>
        <begin position="29"/>
        <end position="236"/>
    </location>
</feature>
<dbReference type="SUPFAM" id="SSF89392">
    <property type="entry name" value="Prokaryotic lipoproteins and lipoprotein localization factors"/>
    <property type="match status" value="1"/>
</dbReference>
<dbReference type="EMBL" id="SMGK01000001">
    <property type="protein sequence ID" value="TCK75259.1"/>
    <property type="molecule type" value="Genomic_DNA"/>
</dbReference>
<evidence type="ECO:0000256" key="1">
    <source>
        <dbReference type="ARBA" id="ARBA00022729"/>
    </source>
</evidence>
<reference evidence="4 5" key="1">
    <citation type="submission" date="2019-03" db="EMBL/GenBank/DDBJ databases">
        <title>Genomic Encyclopedia of Type Strains, Phase IV (KMG-IV): sequencing the most valuable type-strain genomes for metagenomic binning, comparative biology and taxonomic classification.</title>
        <authorList>
            <person name="Goeker M."/>
        </authorList>
    </citation>
    <scope>NUCLEOTIDE SEQUENCE [LARGE SCALE GENOMIC DNA]</scope>
    <source>
        <strain evidence="4 5">DSM 103428</strain>
    </source>
</reference>
<keyword evidence="4" id="KW-0449">Lipoprotein</keyword>
<evidence type="ECO:0000256" key="2">
    <source>
        <dbReference type="SAM" id="SignalP"/>
    </source>
</evidence>
<dbReference type="InterPro" id="IPR033399">
    <property type="entry name" value="TP_0789-like"/>
</dbReference>
<proteinExistence type="predicted"/>
<evidence type="ECO:0000313" key="5">
    <source>
        <dbReference type="Proteomes" id="UP000295210"/>
    </source>
</evidence>
<evidence type="ECO:0000313" key="4">
    <source>
        <dbReference type="EMBL" id="TCK75259.1"/>
    </source>
</evidence>
<organism evidence="4 5">
    <name type="scientific">Acidipila rosea</name>
    <dbReference type="NCBI Taxonomy" id="768535"/>
    <lineage>
        <taxon>Bacteria</taxon>
        <taxon>Pseudomonadati</taxon>
        <taxon>Acidobacteriota</taxon>
        <taxon>Terriglobia</taxon>
        <taxon>Terriglobales</taxon>
        <taxon>Acidobacteriaceae</taxon>
        <taxon>Acidipila</taxon>
    </lineage>
</organism>
<gene>
    <name evidence="4" type="ORF">C7378_0239</name>
</gene>